<keyword evidence="3" id="KW-1185">Reference proteome</keyword>
<dbReference type="InterPro" id="IPR046496">
    <property type="entry name" value="DUF6589"/>
</dbReference>
<evidence type="ECO:0000313" key="3">
    <source>
        <dbReference type="Proteomes" id="UP000053820"/>
    </source>
</evidence>
<dbReference type="AlphaFoldDB" id="A0A0C9VTX9"/>
<evidence type="ECO:0000259" key="1">
    <source>
        <dbReference type="Pfam" id="PF20231"/>
    </source>
</evidence>
<feature type="domain" description="DUF6589" evidence="1">
    <location>
        <begin position="368"/>
        <end position="783"/>
    </location>
</feature>
<accession>A0A0C9VTX9</accession>
<name>A0A0C9VTX9_9AGAM</name>
<dbReference type="OrthoDB" id="3251235at2759"/>
<protein>
    <recommendedName>
        <fullName evidence="1">DUF6589 domain-containing protein</fullName>
    </recommendedName>
</protein>
<evidence type="ECO:0000313" key="2">
    <source>
        <dbReference type="EMBL" id="KIJ61475.1"/>
    </source>
</evidence>
<gene>
    <name evidence="2" type="ORF">HYDPIDRAFT_169713</name>
</gene>
<organism evidence="2 3">
    <name type="scientific">Hydnomerulius pinastri MD-312</name>
    <dbReference type="NCBI Taxonomy" id="994086"/>
    <lineage>
        <taxon>Eukaryota</taxon>
        <taxon>Fungi</taxon>
        <taxon>Dikarya</taxon>
        <taxon>Basidiomycota</taxon>
        <taxon>Agaricomycotina</taxon>
        <taxon>Agaricomycetes</taxon>
        <taxon>Agaricomycetidae</taxon>
        <taxon>Boletales</taxon>
        <taxon>Boletales incertae sedis</taxon>
        <taxon>Leucogyrophana</taxon>
    </lineage>
</organism>
<proteinExistence type="predicted"/>
<dbReference type="Pfam" id="PF20231">
    <property type="entry name" value="DUF6589"/>
    <property type="match status" value="1"/>
</dbReference>
<sequence>MQPDESDDEDIHYGPFSSLHIPAGLVHNLDLDFDFDLEDENTGEAREREDDDISPPIQHAHTRRLREQLTSHAATKVEAVLHYMNTVGLNLPLFLDLLSWGDPECITNHKIRYERSALMVSEELPSILERWYKPPRTARSTHKRARGARPALERFSFSCVGDVVEEELDGIKDTMRCPAEDLSTEGLTSLFVEDLLLKLSSPGFGGTPKFWSLLVRLTQTPKQKLRNKEKIPDLVILAIICQVLYSRSHHNNRFAKMITSFLRSQGTPAKSIDLLRAFGLTMSHQWSVRALRTISENEMRTVRDMVHRLPFVITHDNINIPFRVFSQRIENQSHFDSGTASTVFFQPNAPPEPPLCNRTLQEYRAQGRKTPLSVLEIYELAHEAAPGQYDRDVFQVLRYLIDSPEFDFTTYSGKDHEIFTPPKPVSQLPTGEEYVTCQFMLGTEHLEEASYEGNVSVVMAIFRQLLLDSDEELKKTGLYRVFVWIGDQLTSARLRGLFNFRAQDRNSFDRLDWLVPTFGWFHLLMAFANSLHKQYLGTTAGRGLMHAFTILERKGLNTVQTRGPFHQNLHDAIYHVAEAHFRACWKVAGKVDKLEDLRSESPSQLQVLARQIVQKLASSQAVDAIDSQPEDHRDQAFRNSILWNRDVLRYVDLYEATRNGDVGIMEATLPHLAFRFAGGRNSNYLTEILELLQCLRHDWPPALCDFVRRRCWLVNMTGRPHNFLPLDKRQEYNIKSLKVTDHVQGPNASWDLLKARSPAIPMLQAVRKHLEKQFRSLWRGVSHTDPSKEQDVRRLEDSYMSSNIHSEEEGRTMRTKTDEVKDIVTLGAVGLGTKTTIAKWWKRRDFIRATTETW</sequence>
<dbReference type="HOGENOM" id="CLU_007061_0_2_1"/>
<reference evidence="2 3" key="1">
    <citation type="submission" date="2014-04" db="EMBL/GenBank/DDBJ databases">
        <title>Evolutionary Origins and Diversification of the Mycorrhizal Mutualists.</title>
        <authorList>
            <consortium name="DOE Joint Genome Institute"/>
            <consortium name="Mycorrhizal Genomics Consortium"/>
            <person name="Kohler A."/>
            <person name="Kuo A."/>
            <person name="Nagy L.G."/>
            <person name="Floudas D."/>
            <person name="Copeland A."/>
            <person name="Barry K.W."/>
            <person name="Cichocki N."/>
            <person name="Veneault-Fourrey C."/>
            <person name="LaButti K."/>
            <person name="Lindquist E.A."/>
            <person name="Lipzen A."/>
            <person name="Lundell T."/>
            <person name="Morin E."/>
            <person name="Murat C."/>
            <person name="Riley R."/>
            <person name="Ohm R."/>
            <person name="Sun H."/>
            <person name="Tunlid A."/>
            <person name="Henrissat B."/>
            <person name="Grigoriev I.V."/>
            <person name="Hibbett D.S."/>
            <person name="Martin F."/>
        </authorList>
    </citation>
    <scope>NUCLEOTIDE SEQUENCE [LARGE SCALE GENOMIC DNA]</scope>
    <source>
        <strain evidence="2 3">MD-312</strain>
    </source>
</reference>
<dbReference type="Proteomes" id="UP000053820">
    <property type="component" value="Unassembled WGS sequence"/>
</dbReference>
<dbReference type="EMBL" id="KN839862">
    <property type="protein sequence ID" value="KIJ61475.1"/>
    <property type="molecule type" value="Genomic_DNA"/>
</dbReference>